<accession>A0ABQ0DJP2</accession>
<gene>
    <name evidence="1" type="ORF">ENUP19_0128G0038</name>
</gene>
<sequence length="300" mass="36047">MGKISQVKTLIDSIQYKKVSKEDFVCLIEQDDDNQIIKNIISSLKTRKLNKRQQIKLLILIFWSLNSKKTEDIAELILKKKFRFSTVKCNKDDTIFISFSKYLDYLVIIYNQFHMNNSNMYDYTPKVLLYFELIIQSWDCLMKIDSLTTTSTINFEEIITTSFYEQCKLYHKTTTIFLSIIKRIDSLNLSELEEFIEYIIHAEKMKFCLWKKLKDNEQITQKYGKFMGVSYYQFTPFVEHLKERIMLERKHNNSLENLKNIIQFEGFVENEYLIMANWMLSYIENNMKKEISPEKYMTID</sequence>
<evidence type="ECO:0000313" key="2">
    <source>
        <dbReference type="Proteomes" id="UP001628156"/>
    </source>
</evidence>
<proteinExistence type="predicted"/>
<protein>
    <submittedName>
        <fullName evidence="1">Uncharacterized protein</fullName>
    </submittedName>
</protein>
<organism evidence="1 2">
    <name type="scientific">Entamoeba nuttalli</name>
    <dbReference type="NCBI Taxonomy" id="412467"/>
    <lineage>
        <taxon>Eukaryota</taxon>
        <taxon>Amoebozoa</taxon>
        <taxon>Evosea</taxon>
        <taxon>Archamoebae</taxon>
        <taxon>Mastigamoebida</taxon>
        <taxon>Entamoebidae</taxon>
        <taxon>Entamoeba</taxon>
    </lineage>
</organism>
<reference evidence="1 2" key="1">
    <citation type="journal article" date="2019" name="PLoS Negl. Trop. Dis.">
        <title>Whole genome sequencing of Entamoeba nuttalli reveals mammalian host-related molecular signatures and a novel octapeptide-repeat surface protein.</title>
        <authorList>
            <person name="Tanaka M."/>
            <person name="Makiuchi T."/>
            <person name="Komiyama T."/>
            <person name="Shiina T."/>
            <person name="Osaki K."/>
            <person name="Tachibana H."/>
        </authorList>
    </citation>
    <scope>NUCLEOTIDE SEQUENCE [LARGE SCALE GENOMIC DNA]</scope>
    <source>
        <strain evidence="1 2">P19-061405</strain>
    </source>
</reference>
<name>A0ABQ0DJP2_9EUKA</name>
<comment type="caution">
    <text evidence="1">The sequence shown here is derived from an EMBL/GenBank/DDBJ whole genome shotgun (WGS) entry which is preliminary data.</text>
</comment>
<dbReference type="Proteomes" id="UP001628156">
    <property type="component" value="Unassembled WGS sequence"/>
</dbReference>
<keyword evidence="2" id="KW-1185">Reference proteome</keyword>
<dbReference type="EMBL" id="BAAFRS010000128">
    <property type="protein sequence ID" value="GAB1223061.1"/>
    <property type="molecule type" value="Genomic_DNA"/>
</dbReference>
<evidence type="ECO:0000313" key="1">
    <source>
        <dbReference type="EMBL" id="GAB1223061.1"/>
    </source>
</evidence>